<dbReference type="Gene3D" id="2.60.40.1080">
    <property type="match status" value="2"/>
</dbReference>
<evidence type="ECO:0000313" key="3">
    <source>
        <dbReference type="Proteomes" id="UP000295388"/>
    </source>
</evidence>
<dbReference type="SUPFAM" id="SSF49373">
    <property type="entry name" value="Invasin/intimin cell-adhesion fragments"/>
    <property type="match status" value="2"/>
</dbReference>
<dbReference type="SMART" id="SM00635">
    <property type="entry name" value="BID_2"/>
    <property type="match status" value="2"/>
</dbReference>
<evidence type="ECO:0000259" key="1">
    <source>
        <dbReference type="SMART" id="SM00635"/>
    </source>
</evidence>
<dbReference type="CDD" id="cd00603">
    <property type="entry name" value="IPT_PCSR"/>
    <property type="match status" value="1"/>
</dbReference>
<comment type="caution">
    <text evidence="2">The sequence shown here is derived from an EMBL/GenBank/DDBJ whole genome shotgun (WGS) entry which is preliminary data.</text>
</comment>
<feature type="domain" description="BIG2" evidence="1">
    <location>
        <begin position="98"/>
        <end position="179"/>
    </location>
</feature>
<dbReference type="Pfam" id="PF01833">
    <property type="entry name" value="TIG"/>
    <property type="match status" value="1"/>
</dbReference>
<dbReference type="InterPro" id="IPR014756">
    <property type="entry name" value="Ig_E-set"/>
</dbReference>
<dbReference type="EMBL" id="SNWQ01000009">
    <property type="protein sequence ID" value="TDO47146.1"/>
    <property type="molecule type" value="Genomic_DNA"/>
</dbReference>
<protein>
    <submittedName>
        <fullName evidence="2">IPT/TIG domain-containing protein</fullName>
    </submittedName>
</protein>
<sequence>MSHWAAERLAPKSLSITPTPFTIAKGDTKAVLVWGTYPDGSTRDASKLVTLTSDNPSVATIDDFTVKAVAVGQAHIAAMLTANHSIAVVLTVAVGPAVPRSLAIAPASPLLVVGKNLQLAATVTYTDGTTLSTTSWSTWSSGNTAAATASAKGSLRGVAVGIASISATYKDPRSPGIVTRSTIATVLSGPPQVTGFTPTSGPVGTPVTIQGADLLGDISVEFGGVSAQFTPNSSSSETAIVPAGARTGAISITSSLGTARSKNKFTVR</sequence>
<dbReference type="AlphaFoldDB" id="A0A4R6KB38"/>
<gene>
    <name evidence="2" type="ORF">EV643_10936</name>
</gene>
<dbReference type="Proteomes" id="UP000295388">
    <property type="component" value="Unassembled WGS sequence"/>
</dbReference>
<feature type="domain" description="BIG2" evidence="1">
    <location>
        <begin position="10"/>
        <end position="90"/>
    </location>
</feature>
<dbReference type="SUPFAM" id="SSF81296">
    <property type="entry name" value="E set domains"/>
    <property type="match status" value="1"/>
</dbReference>
<reference evidence="2 3" key="1">
    <citation type="submission" date="2019-03" db="EMBL/GenBank/DDBJ databases">
        <title>Genomic Encyclopedia of Type Strains, Phase III (KMG-III): the genomes of soil and plant-associated and newly described type strains.</title>
        <authorList>
            <person name="Whitman W."/>
        </authorList>
    </citation>
    <scope>NUCLEOTIDE SEQUENCE [LARGE SCALE GENOMIC DNA]</scope>
    <source>
        <strain evidence="2 3">VKM Ac-2527</strain>
    </source>
</reference>
<dbReference type="Gene3D" id="2.60.40.10">
    <property type="entry name" value="Immunoglobulins"/>
    <property type="match status" value="1"/>
</dbReference>
<name>A0A4R6KB38_9ACTN</name>
<proteinExistence type="predicted"/>
<dbReference type="RefSeq" id="WP_166665504.1">
    <property type="nucleotide sequence ID" value="NZ_SNWQ01000009.1"/>
</dbReference>
<dbReference type="InterPro" id="IPR002909">
    <property type="entry name" value="IPT_dom"/>
</dbReference>
<dbReference type="InterPro" id="IPR003343">
    <property type="entry name" value="Big_2"/>
</dbReference>
<keyword evidence="3" id="KW-1185">Reference proteome</keyword>
<dbReference type="GO" id="GO:0005975">
    <property type="term" value="P:carbohydrate metabolic process"/>
    <property type="evidence" value="ECO:0007669"/>
    <property type="project" value="UniProtKB-ARBA"/>
</dbReference>
<organism evidence="2 3">
    <name type="scientific">Kribbella caucasensis</name>
    <dbReference type="NCBI Taxonomy" id="2512215"/>
    <lineage>
        <taxon>Bacteria</taxon>
        <taxon>Bacillati</taxon>
        <taxon>Actinomycetota</taxon>
        <taxon>Actinomycetes</taxon>
        <taxon>Propionibacteriales</taxon>
        <taxon>Kribbellaceae</taxon>
        <taxon>Kribbella</taxon>
    </lineage>
</organism>
<dbReference type="Pfam" id="PF02368">
    <property type="entry name" value="Big_2"/>
    <property type="match status" value="2"/>
</dbReference>
<evidence type="ECO:0000313" key="2">
    <source>
        <dbReference type="EMBL" id="TDO47146.1"/>
    </source>
</evidence>
<accession>A0A4R6KB38</accession>
<dbReference type="InterPro" id="IPR013783">
    <property type="entry name" value="Ig-like_fold"/>
</dbReference>
<dbReference type="InterPro" id="IPR008964">
    <property type="entry name" value="Invasin/intimin_cell_adhesion"/>
</dbReference>